<dbReference type="EMBL" id="AP012320">
    <property type="protein sequence ID" value="BAL95520.1"/>
    <property type="molecule type" value="Genomic_DNA"/>
</dbReference>
<name>I0HR83_RUBGI</name>
<dbReference type="Proteomes" id="UP000007883">
    <property type="component" value="Chromosome"/>
</dbReference>
<evidence type="ECO:0000256" key="1">
    <source>
        <dbReference type="SAM" id="Phobius"/>
    </source>
</evidence>
<sequence>MSSPVPLTHHEILTLVAPLSRRGRRVDLAASDRVARRLRFKPKEHPAADDAPALHEELELESFDADDHRLTRRTRSADGLEAVLVADGPDVDELVQRLEAVPLQRQFVAGGGWRAALSHRACRSGDGSSSVILTAAQARVCGLDVTMKVSSVSGVNAELQLVPEHGRTLALPDDLLAVMGWPWTCLARGREGWRGALRLKGGGVERSRDAETKFARTLEHLAHTLADTPRRFHETMNRERWRVTLRRAVPLLVSIGLIAGAATVPLVQLSENSIWRMLVFHSPAFLLMLFFCLGEMPRLEIPPVPRLARAGSWEPQAQADSA</sequence>
<dbReference type="RefSeq" id="WP_014428383.1">
    <property type="nucleotide sequence ID" value="NC_017075.1"/>
</dbReference>
<evidence type="ECO:0000313" key="2">
    <source>
        <dbReference type="EMBL" id="BAL95520.1"/>
    </source>
</evidence>
<protein>
    <submittedName>
        <fullName evidence="2">Uncharacterized protein</fullName>
    </submittedName>
</protein>
<dbReference type="KEGG" id="rge:RGE_21790"/>
<evidence type="ECO:0000313" key="3">
    <source>
        <dbReference type="Proteomes" id="UP000007883"/>
    </source>
</evidence>
<accession>I0HR83</accession>
<keyword evidence="1" id="KW-0812">Transmembrane</keyword>
<keyword evidence="1" id="KW-0472">Membrane</keyword>
<proteinExistence type="predicted"/>
<organism evidence="2 3">
    <name type="scientific">Rubrivivax gelatinosus (strain NBRC 100245 / IL144)</name>
    <dbReference type="NCBI Taxonomy" id="983917"/>
    <lineage>
        <taxon>Bacteria</taxon>
        <taxon>Pseudomonadati</taxon>
        <taxon>Pseudomonadota</taxon>
        <taxon>Betaproteobacteria</taxon>
        <taxon>Burkholderiales</taxon>
        <taxon>Sphaerotilaceae</taxon>
        <taxon>Rubrivivax</taxon>
    </lineage>
</organism>
<feature type="transmembrane region" description="Helical" evidence="1">
    <location>
        <begin position="248"/>
        <end position="267"/>
    </location>
</feature>
<dbReference type="HOGENOM" id="CLU_836451_0_0_4"/>
<dbReference type="eggNOG" id="ENOG502ZN42">
    <property type="taxonomic scope" value="Bacteria"/>
</dbReference>
<dbReference type="STRING" id="983917.RGE_21790"/>
<reference evidence="2 3" key="1">
    <citation type="journal article" date="2012" name="J. Bacteriol.">
        <title>Complete genome sequence of phototrophic betaproteobacterium Rubrivivax gelatinosus IL144.</title>
        <authorList>
            <person name="Nagashima S."/>
            <person name="Kamimura A."/>
            <person name="Shimizu T."/>
            <person name="Nakamura-isaki S."/>
            <person name="Aono E."/>
            <person name="Sakamoto K."/>
            <person name="Ichikawa N."/>
            <person name="Nakazawa H."/>
            <person name="Sekine M."/>
            <person name="Yamazaki S."/>
            <person name="Fujita N."/>
            <person name="Shimada K."/>
            <person name="Hanada S."/>
            <person name="Nagashima K.V.P."/>
        </authorList>
    </citation>
    <scope>NUCLEOTIDE SEQUENCE [LARGE SCALE GENOMIC DNA]</scope>
    <source>
        <strain evidence="3">NBRC 100245 / IL144</strain>
    </source>
</reference>
<keyword evidence="1" id="KW-1133">Transmembrane helix</keyword>
<keyword evidence="3" id="KW-1185">Reference proteome</keyword>
<gene>
    <name evidence="2" type="ordered locus">RGE_21790</name>
</gene>
<feature type="transmembrane region" description="Helical" evidence="1">
    <location>
        <begin position="273"/>
        <end position="293"/>
    </location>
</feature>
<dbReference type="PATRIC" id="fig|983917.3.peg.2111"/>
<dbReference type="AlphaFoldDB" id="I0HR83"/>